<keyword evidence="2" id="KW-1185">Reference proteome</keyword>
<gene>
    <name evidence="1" type="ORF">T07_6810</name>
</gene>
<organism evidence="1 2">
    <name type="scientific">Trichinella nelsoni</name>
    <dbReference type="NCBI Taxonomy" id="6336"/>
    <lineage>
        <taxon>Eukaryota</taxon>
        <taxon>Metazoa</taxon>
        <taxon>Ecdysozoa</taxon>
        <taxon>Nematoda</taxon>
        <taxon>Enoplea</taxon>
        <taxon>Dorylaimia</taxon>
        <taxon>Trichinellida</taxon>
        <taxon>Trichinellidae</taxon>
        <taxon>Trichinella</taxon>
    </lineage>
</organism>
<comment type="caution">
    <text evidence="1">The sequence shown here is derived from an EMBL/GenBank/DDBJ whole genome shotgun (WGS) entry which is preliminary data.</text>
</comment>
<dbReference type="AlphaFoldDB" id="A0A0V0RP67"/>
<proteinExistence type="predicted"/>
<dbReference type="OrthoDB" id="10532995at2759"/>
<sequence>MKYYNNLVKPFPKLTTRFSKNIILCHNWNCNLHDLRNCRTSSSVCLFSLARIGQLTADMRITKLSRARSNMNDFLYPQ</sequence>
<dbReference type="Proteomes" id="UP000054630">
    <property type="component" value="Unassembled WGS sequence"/>
</dbReference>
<evidence type="ECO:0000313" key="2">
    <source>
        <dbReference type="Proteomes" id="UP000054630"/>
    </source>
</evidence>
<protein>
    <submittedName>
        <fullName evidence="1">Uncharacterized protein</fullName>
    </submittedName>
</protein>
<name>A0A0V0RP67_9BILA</name>
<evidence type="ECO:0000313" key="1">
    <source>
        <dbReference type="EMBL" id="KRX16251.1"/>
    </source>
</evidence>
<dbReference type="EMBL" id="JYDL01000111">
    <property type="protein sequence ID" value="KRX16251.1"/>
    <property type="molecule type" value="Genomic_DNA"/>
</dbReference>
<reference evidence="1 2" key="1">
    <citation type="submission" date="2015-01" db="EMBL/GenBank/DDBJ databases">
        <title>Evolution of Trichinella species and genotypes.</title>
        <authorList>
            <person name="Korhonen P.K."/>
            <person name="Edoardo P."/>
            <person name="Giuseppe L.R."/>
            <person name="Gasser R.B."/>
        </authorList>
    </citation>
    <scope>NUCLEOTIDE SEQUENCE [LARGE SCALE GENOMIC DNA]</scope>
    <source>
        <strain evidence="1">ISS37</strain>
    </source>
</reference>
<accession>A0A0V0RP67</accession>